<dbReference type="Proteomes" id="UP000825935">
    <property type="component" value="Chromosome 20"/>
</dbReference>
<dbReference type="Pfam" id="PF01926">
    <property type="entry name" value="MMR_HSR1"/>
    <property type="match status" value="1"/>
</dbReference>
<reference evidence="10" key="1">
    <citation type="submission" date="2021-08" db="EMBL/GenBank/DDBJ databases">
        <title>WGS assembly of Ceratopteris richardii.</title>
        <authorList>
            <person name="Marchant D.B."/>
            <person name="Chen G."/>
            <person name="Jenkins J."/>
            <person name="Shu S."/>
            <person name="Leebens-Mack J."/>
            <person name="Grimwood J."/>
            <person name="Schmutz J."/>
            <person name="Soltis P."/>
            <person name="Soltis D."/>
            <person name="Chen Z.-H."/>
        </authorList>
    </citation>
    <scope>NUCLEOTIDE SEQUENCE</scope>
    <source>
        <strain evidence="10">Whitten #5841</strain>
        <tissue evidence="10">Leaf</tissue>
    </source>
</reference>
<evidence type="ECO:0000256" key="6">
    <source>
        <dbReference type="ARBA" id="ARBA00022842"/>
    </source>
</evidence>
<dbReference type="InterPro" id="IPR030393">
    <property type="entry name" value="G_ENGB_dom"/>
</dbReference>
<dbReference type="HAMAP" id="MF_00321">
    <property type="entry name" value="GTPase_EngB"/>
    <property type="match status" value="1"/>
</dbReference>
<dbReference type="Gene3D" id="3.40.50.300">
    <property type="entry name" value="P-loop containing nucleotide triphosphate hydrolases"/>
    <property type="match status" value="1"/>
</dbReference>
<keyword evidence="4" id="KW-0479">Metal-binding</keyword>
<comment type="cofactor">
    <cofactor evidence="1">
        <name>Mg(2+)</name>
        <dbReference type="ChEBI" id="CHEBI:18420"/>
    </cofactor>
</comment>
<evidence type="ECO:0000259" key="9">
    <source>
        <dbReference type="PROSITE" id="PS51706"/>
    </source>
</evidence>
<evidence type="ECO:0000256" key="1">
    <source>
        <dbReference type="ARBA" id="ARBA00001946"/>
    </source>
</evidence>
<accession>A0A8T2SJR4</accession>
<proteinExistence type="inferred from homology"/>
<evidence type="ECO:0000256" key="2">
    <source>
        <dbReference type="ARBA" id="ARBA00009638"/>
    </source>
</evidence>
<gene>
    <name evidence="10" type="ORF">KP509_20G062800</name>
</gene>
<dbReference type="PANTHER" id="PTHR47560">
    <property type="entry name" value="EXPRESSED PROTEIN"/>
    <property type="match status" value="1"/>
</dbReference>
<dbReference type="InterPro" id="IPR019987">
    <property type="entry name" value="GTP-bd_ribosome_bio_YsxC"/>
</dbReference>
<dbReference type="PROSITE" id="PS51706">
    <property type="entry name" value="G_ENGB"/>
    <property type="match status" value="1"/>
</dbReference>
<keyword evidence="3" id="KW-0150">Chloroplast</keyword>
<comment type="similarity">
    <text evidence="2">Belongs to the TRAFAC class TrmE-Era-EngA-EngB-Septin-like GTPase superfamily. EngB GTPase family.</text>
</comment>
<keyword evidence="6" id="KW-0460">Magnesium</keyword>
<evidence type="ECO:0000256" key="5">
    <source>
        <dbReference type="ARBA" id="ARBA00022741"/>
    </source>
</evidence>
<evidence type="ECO:0000313" key="11">
    <source>
        <dbReference type="Proteomes" id="UP000825935"/>
    </source>
</evidence>
<feature type="compositionally biased region" description="Polar residues" evidence="8">
    <location>
        <begin position="211"/>
        <end position="230"/>
    </location>
</feature>
<sequence length="533" mass="59127">MLSMKTMRLRLCALRGTAGAALFGKHATLLSAWDQNRRATFSAFQKAHVQSSLGMLKPYNPGVGALRCSCPSIVPIPPSSPIIQHNRRLYASEFARKSLLKTSSISKSRSRTSGKRMKAGNVTRRSLTASASLRQNVSSSKDLRKNSEVKGGIPAKIPTRTALGTAERSKCSDSRSGSSKEHNKARASKAKDVAAMGTSRKNSSKFDKPTANLSSHRNSVKSKTTELNKQPQKKGKRVMRLYSKDSTAKRIYEGYPLPGEEVEEQAPVALSNREQFRQIVPAQKLLQHIEKYMLGRRRPSELQKAGYDMKIIPAPLDNIPHSKKGERQPIQEEVFRHKLRFLAAAKSAASLPPVDIPEVAFAGRSNVGKSSLINALTRQWGVARTSDKPGLTQTINFFRLGGRLCLVDLPGYGFALAAEEKKEAWEEFVKEFVTTRVGLKRVYVLVDAKWGLKLKDEEFIGELEKAGRKHQIVVTKSDTVTPMDLARRVTQILEVLKENKHLVLPMIMVSSKTGEGLEFFRTNIGKLARPSLI</sequence>
<feature type="compositionally biased region" description="Basic residues" evidence="8">
    <location>
        <begin position="108"/>
        <end position="118"/>
    </location>
</feature>
<dbReference type="PANTHER" id="PTHR47560:SF1">
    <property type="entry name" value="EXPRESSED PROTEIN"/>
    <property type="match status" value="1"/>
</dbReference>
<name>A0A8T2SJR4_CERRI</name>
<dbReference type="GO" id="GO:0005525">
    <property type="term" value="F:GTP binding"/>
    <property type="evidence" value="ECO:0007669"/>
    <property type="project" value="UniProtKB-KW"/>
</dbReference>
<evidence type="ECO:0000256" key="3">
    <source>
        <dbReference type="ARBA" id="ARBA00022528"/>
    </source>
</evidence>
<dbReference type="AlphaFoldDB" id="A0A8T2SJR4"/>
<dbReference type="NCBIfam" id="TIGR00231">
    <property type="entry name" value="small_GTP"/>
    <property type="match status" value="1"/>
</dbReference>
<dbReference type="NCBIfam" id="TIGR03598">
    <property type="entry name" value="GTPase_YsxC"/>
    <property type="match status" value="1"/>
</dbReference>
<feature type="region of interest" description="Disordered" evidence="8">
    <location>
        <begin position="102"/>
        <end position="237"/>
    </location>
</feature>
<feature type="compositionally biased region" description="Basic and acidic residues" evidence="8">
    <location>
        <begin position="167"/>
        <end position="192"/>
    </location>
</feature>
<evidence type="ECO:0000256" key="7">
    <source>
        <dbReference type="ARBA" id="ARBA00023134"/>
    </source>
</evidence>
<dbReference type="InterPro" id="IPR027417">
    <property type="entry name" value="P-loop_NTPase"/>
</dbReference>
<dbReference type="CDD" id="cd01876">
    <property type="entry name" value="YihA_EngB"/>
    <property type="match status" value="1"/>
</dbReference>
<evidence type="ECO:0000256" key="8">
    <source>
        <dbReference type="SAM" id="MobiDB-lite"/>
    </source>
</evidence>
<feature type="compositionally biased region" description="Polar residues" evidence="8">
    <location>
        <begin position="123"/>
        <end position="140"/>
    </location>
</feature>
<dbReference type="OrthoDB" id="391988at2759"/>
<dbReference type="InterPro" id="IPR006073">
    <property type="entry name" value="GTP-bd"/>
</dbReference>
<keyword evidence="11" id="KW-1185">Reference proteome</keyword>
<evidence type="ECO:0000313" key="10">
    <source>
        <dbReference type="EMBL" id="KAH7331998.1"/>
    </source>
</evidence>
<dbReference type="GO" id="GO:0046872">
    <property type="term" value="F:metal ion binding"/>
    <property type="evidence" value="ECO:0007669"/>
    <property type="project" value="UniProtKB-KW"/>
</dbReference>
<dbReference type="EMBL" id="CM035425">
    <property type="protein sequence ID" value="KAH7331998.1"/>
    <property type="molecule type" value="Genomic_DNA"/>
</dbReference>
<keyword evidence="5" id="KW-0547">Nucleotide-binding</keyword>
<keyword evidence="3" id="KW-0934">Plastid</keyword>
<comment type="caution">
    <text evidence="10">The sequence shown here is derived from an EMBL/GenBank/DDBJ whole genome shotgun (WGS) entry which is preliminary data.</text>
</comment>
<evidence type="ECO:0000256" key="4">
    <source>
        <dbReference type="ARBA" id="ARBA00022723"/>
    </source>
</evidence>
<dbReference type="SUPFAM" id="SSF52540">
    <property type="entry name" value="P-loop containing nucleoside triphosphate hydrolases"/>
    <property type="match status" value="1"/>
</dbReference>
<keyword evidence="7" id="KW-0342">GTP-binding</keyword>
<feature type="domain" description="EngB-type G" evidence="9">
    <location>
        <begin position="355"/>
        <end position="530"/>
    </location>
</feature>
<organism evidence="10 11">
    <name type="scientific">Ceratopteris richardii</name>
    <name type="common">Triangle waterfern</name>
    <dbReference type="NCBI Taxonomy" id="49495"/>
    <lineage>
        <taxon>Eukaryota</taxon>
        <taxon>Viridiplantae</taxon>
        <taxon>Streptophyta</taxon>
        <taxon>Embryophyta</taxon>
        <taxon>Tracheophyta</taxon>
        <taxon>Polypodiopsida</taxon>
        <taxon>Polypodiidae</taxon>
        <taxon>Polypodiales</taxon>
        <taxon>Pteridineae</taxon>
        <taxon>Pteridaceae</taxon>
        <taxon>Parkerioideae</taxon>
        <taxon>Ceratopteris</taxon>
    </lineage>
</organism>
<protein>
    <recommendedName>
        <fullName evidence="9">EngB-type G domain-containing protein</fullName>
    </recommendedName>
</protein>
<dbReference type="InterPro" id="IPR005225">
    <property type="entry name" value="Small_GTP-bd"/>
</dbReference>